<keyword evidence="6" id="KW-0808">Transferase</keyword>
<keyword evidence="13" id="KW-0325">Glycoprotein</keyword>
<dbReference type="GO" id="GO:0030166">
    <property type="term" value="P:proteoglycan biosynthetic process"/>
    <property type="evidence" value="ECO:0007669"/>
    <property type="project" value="TreeGrafter"/>
</dbReference>
<dbReference type="GO" id="GO:0000139">
    <property type="term" value="C:Golgi membrane"/>
    <property type="evidence" value="ECO:0007669"/>
    <property type="project" value="UniProtKB-SubCell"/>
</dbReference>
<dbReference type="EC" id="2.4.1.133" evidence="16"/>
<dbReference type="AlphaFoldDB" id="A0A1J1HPQ6"/>
<dbReference type="InterPro" id="IPR003859">
    <property type="entry name" value="Galactosyl_T"/>
</dbReference>
<dbReference type="FunFam" id="3.90.550.10:FF:000062">
    <property type="entry name" value="beta-1,4-galactosyltransferase 7 isoform X1"/>
    <property type="match status" value="1"/>
</dbReference>
<dbReference type="UniPathway" id="UPA00378"/>
<evidence type="ECO:0000256" key="11">
    <source>
        <dbReference type="ARBA" id="ARBA00023034"/>
    </source>
</evidence>
<evidence type="ECO:0000313" key="23">
    <source>
        <dbReference type="Proteomes" id="UP000183832"/>
    </source>
</evidence>
<evidence type="ECO:0000256" key="19">
    <source>
        <dbReference type="SAM" id="MobiDB-lite"/>
    </source>
</evidence>
<comment type="cofactor">
    <cofactor evidence="1">
        <name>Mn(2+)</name>
        <dbReference type="ChEBI" id="CHEBI:29035"/>
    </cofactor>
</comment>
<gene>
    <name evidence="22" type="primary">putative Beta-1</name>
    <name evidence="22" type="ORF">CLUMA_CG003746</name>
</gene>
<keyword evidence="9" id="KW-0735">Signal-anchor</keyword>
<dbReference type="EMBL" id="CVRI01000015">
    <property type="protein sequence ID" value="CRK90021.1"/>
    <property type="molecule type" value="Genomic_DNA"/>
</dbReference>
<organism evidence="22 23">
    <name type="scientific">Clunio marinus</name>
    <dbReference type="NCBI Taxonomy" id="568069"/>
    <lineage>
        <taxon>Eukaryota</taxon>
        <taxon>Metazoa</taxon>
        <taxon>Ecdysozoa</taxon>
        <taxon>Arthropoda</taxon>
        <taxon>Hexapoda</taxon>
        <taxon>Insecta</taxon>
        <taxon>Pterygota</taxon>
        <taxon>Neoptera</taxon>
        <taxon>Endopterygota</taxon>
        <taxon>Diptera</taxon>
        <taxon>Nematocera</taxon>
        <taxon>Chironomoidea</taxon>
        <taxon>Chironomidae</taxon>
        <taxon>Clunio</taxon>
    </lineage>
</organism>
<keyword evidence="14" id="KW-0464">Manganese</keyword>
<keyword evidence="5" id="KW-0328">Glycosyltransferase</keyword>
<keyword evidence="10" id="KW-1133">Transmembrane helix</keyword>
<comment type="catalytic activity">
    <reaction evidence="15">
        <text>3-O-(beta-D-xylosyl)-L-seryl-[protein] + UDP-alpha-D-galactose = 3-O-(beta-D-galactosyl-(1-&gt;4)-beta-D-xylosyl)-L-seryl-[protein] + UDP + H(+)</text>
        <dbReference type="Rhea" id="RHEA:15297"/>
        <dbReference type="Rhea" id="RHEA-COMP:12567"/>
        <dbReference type="Rhea" id="RHEA-COMP:12570"/>
        <dbReference type="ChEBI" id="CHEBI:15378"/>
        <dbReference type="ChEBI" id="CHEBI:58223"/>
        <dbReference type="ChEBI" id="CHEBI:66914"/>
        <dbReference type="ChEBI" id="CHEBI:132085"/>
        <dbReference type="ChEBI" id="CHEBI:132088"/>
        <dbReference type="EC" id="2.4.1.133"/>
    </reaction>
</comment>
<feature type="domain" description="Galactosyltransferase C-terminal" evidence="20">
    <location>
        <begin position="135"/>
        <end position="211"/>
    </location>
</feature>
<evidence type="ECO:0000313" key="22">
    <source>
        <dbReference type="EMBL" id="CRK90021.1"/>
    </source>
</evidence>
<proteinExistence type="inferred from homology"/>
<evidence type="ECO:0000256" key="18">
    <source>
        <dbReference type="ARBA" id="ARBA00082548"/>
    </source>
</evidence>
<evidence type="ECO:0000256" key="10">
    <source>
        <dbReference type="ARBA" id="ARBA00022989"/>
    </source>
</evidence>
<dbReference type="InterPro" id="IPR027791">
    <property type="entry name" value="Galactosyl_T_C"/>
</dbReference>
<keyword evidence="7" id="KW-0812">Transmembrane</keyword>
<evidence type="ECO:0000256" key="14">
    <source>
        <dbReference type="ARBA" id="ARBA00023211"/>
    </source>
</evidence>
<dbReference type="GO" id="GO:0005975">
    <property type="term" value="P:carbohydrate metabolic process"/>
    <property type="evidence" value="ECO:0007669"/>
    <property type="project" value="InterPro"/>
</dbReference>
<dbReference type="Proteomes" id="UP000183832">
    <property type="component" value="Unassembled WGS sequence"/>
</dbReference>
<evidence type="ECO:0000256" key="2">
    <source>
        <dbReference type="ARBA" id="ARBA00004323"/>
    </source>
</evidence>
<name>A0A1J1HPQ6_9DIPT</name>
<evidence type="ECO:0000259" key="21">
    <source>
        <dbReference type="Pfam" id="PF13733"/>
    </source>
</evidence>
<evidence type="ECO:0000256" key="8">
    <source>
        <dbReference type="ARBA" id="ARBA00022723"/>
    </source>
</evidence>
<comment type="subcellular location">
    <subcellularLocation>
        <location evidence="2">Golgi apparatus membrane</location>
        <topology evidence="2">Single-pass type II membrane protein</topology>
    </subcellularLocation>
</comment>
<reference evidence="22 23" key="1">
    <citation type="submission" date="2015-04" db="EMBL/GenBank/DDBJ databases">
        <authorList>
            <person name="Syromyatnikov M.Y."/>
            <person name="Popov V.N."/>
        </authorList>
    </citation>
    <scope>NUCLEOTIDE SEQUENCE [LARGE SCALE GENOMIC DNA]</scope>
</reference>
<evidence type="ECO:0000256" key="7">
    <source>
        <dbReference type="ARBA" id="ARBA00022692"/>
    </source>
</evidence>
<evidence type="ECO:0000256" key="4">
    <source>
        <dbReference type="ARBA" id="ARBA00005735"/>
    </source>
</evidence>
<feature type="domain" description="Galactosyltransferase N-terminal" evidence="21">
    <location>
        <begin position="41"/>
        <end position="128"/>
    </location>
</feature>
<evidence type="ECO:0000256" key="3">
    <source>
        <dbReference type="ARBA" id="ARBA00004922"/>
    </source>
</evidence>
<feature type="compositionally biased region" description="Basic residues" evidence="19">
    <location>
        <begin position="289"/>
        <end position="298"/>
    </location>
</feature>
<comment type="similarity">
    <text evidence="4">Belongs to the glycosyltransferase 7 family.</text>
</comment>
<dbReference type="SUPFAM" id="SSF53448">
    <property type="entry name" value="Nucleotide-diphospho-sugar transferases"/>
    <property type="match status" value="1"/>
</dbReference>
<dbReference type="PRINTS" id="PR02050">
    <property type="entry name" value="B14GALTRFASE"/>
</dbReference>
<dbReference type="STRING" id="568069.A0A1J1HPQ6"/>
<dbReference type="GO" id="GO:0046872">
    <property type="term" value="F:metal ion binding"/>
    <property type="evidence" value="ECO:0007669"/>
    <property type="project" value="UniProtKB-KW"/>
</dbReference>
<protein>
    <recommendedName>
        <fullName evidence="17">Beta-1,4-galactosyltransferase 7</fullName>
        <ecNumber evidence="16">2.4.1.133</ecNumber>
    </recommendedName>
    <alternativeName>
        <fullName evidence="18">Proteoglycan UDP-galactose:beta-xylose beta1,4-galactosyltransferase I</fullName>
    </alternativeName>
</protein>
<dbReference type="Gene3D" id="3.90.550.10">
    <property type="entry name" value="Spore Coat Polysaccharide Biosynthesis Protein SpsA, Chain A"/>
    <property type="match status" value="1"/>
</dbReference>
<evidence type="ECO:0000259" key="20">
    <source>
        <dbReference type="Pfam" id="PF02709"/>
    </source>
</evidence>
<evidence type="ECO:0000256" key="17">
    <source>
        <dbReference type="ARBA" id="ARBA00071794"/>
    </source>
</evidence>
<feature type="region of interest" description="Disordered" evidence="19">
    <location>
        <begin position="278"/>
        <end position="298"/>
    </location>
</feature>
<dbReference type="InterPro" id="IPR029044">
    <property type="entry name" value="Nucleotide-diphossugar_trans"/>
</dbReference>
<accession>A0A1J1HPQ6</accession>
<dbReference type="PANTHER" id="PTHR19300:SF30">
    <property type="entry name" value="BETA-1,4-GALACTOSYLTRANSFERASE 7"/>
    <property type="match status" value="1"/>
</dbReference>
<dbReference type="Pfam" id="PF13733">
    <property type="entry name" value="Glyco_transf_7N"/>
    <property type="match status" value="1"/>
</dbReference>
<evidence type="ECO:0000256" key="9">
    <source>
        <dbReference type="ARBA" id="ARBA00022968"/>
    </source>
</evidence>
<dbReference type="Pfam" id="PF02709">
    <property type="entry name" value="Glyco_transf_7C"/>
    <property type="match status" value="1"/>
</dbReference>
<keyword evidence="11" id="KW-0333">Golgi apparatus</keyword>
<evidence type="ECO:0000256" key="15">
    <source>
        <dbReference type="ARBA" id="ARBA00051458"/>
    </source>
</evidence>
<evidence type="ECO:0000256" key="5">
    <source>
        <dbReference type="ARBA" id="ARBA00022676"/>
    </source>
</evidence>
<dbReference type="CDD" id="cd00899">
    <property type="entry name" value="b4GalT"/>
    <property type="match status" value="1"/>
</dbReference>
<comment type="pathway">
    <text evidence="3">Protein modification; protein glycosylation.</text>
</comment>
<dbReference type="OrthoDB" id="6020664at2759"/>
<dbReference type="PANTHER" id="PTHR19300">
    <property type="entry name" value="BETA-1,4-GALACTOSYLTRANSFERASE"/>
    <property type="match status" value="1"/>
</dbReference>
<evidence type="ECO:0000256" key="12">
    <source>
        <dbReference type="ARBA" id="ARBA00023136"/>
    </source>
</evidence>
<sequence>MCIINILPFSFGSCKCADCTSTISSRNDAIISKYYDSVVENTSGKKKLAIIVPFRDRFDELLKFVPHMTKFLNNQQIPHHIFIINQIDRFRFNRASLINVGFLYTKENFDYIAMHDVDLLPLNENLKYDYPIDGPFHIAAPGLHPKYNYPTFIGGILLLKNEHFEMVNGMSNKYWGWGLEDDEFYVRLKDVKLKVYRPQNILTGSSDTFNHIHDRAHRRRDTTKCFNQKEETRKRDTKTGLNTIKYEIKNRNELSIDGIKVTILNVDLKCDKNSTPWCDCSNQESSKPMPRKGLRKKK</sequence>
<evidence type="ECO:0000256" key="1">
    <source>
        <dbReference type="ARBA" id="ARBA00001936"/>
    </source>
</evidence>
<keyword evidence="8" id="KW-0479">Metal-binding</keyword>
<evidence type="ECO:0000256" key="16">
    <source>
        <dbReference type="ARBA" id="ARBA00066515"/>
    </source>
</evidence>
<keyword evidence="23" id="KW-1185">Reference proteome</keyword>
<evidence type="ECO:0000256" key="6">
    <source>
        <dbReference type="ARBA" id="ARBA00022679"/>
    </source>
</evidence>
<dbReference type="InterPro" id="IPR027995">
    <property type="entry name" value="Galactosyl_T_N"/>
</dbReference>
<evidence type="ECO:0000256" key="13">
    <source>
        <dbReference type="ARBA" id="ARBA00023180"/>
    </source>
</evidence>
<dbReference type="GO" id="GO:0046525">
    <property type="term" value="F:xylosylprotein 4-beta-galactosyltransferase activity"/>
    <property type="evidence" value="ECO:0007669"/>
    <property type="project" value="UniProtKB-EC"/>
</dbReference>
<keyword evidence="12" id="KW-0472">Membrane</keyword>